<dbReference type="FunFam" id="2.60.40.420:FF:000067">
    <property type="entry name" value="Cupredoxin superfamily protein"/>
    <property type="match status" value="1"/>
</dbReference>
<keyword evidence="11" id="KW-0325">Glycoprotein</keyword>
<feature type="domain" description="Phytocyanin" evidence="14">
    <location>
        <begin position="21"/>
        <end position="121"/>
    </location>
</feature>
<keyword evidence="2" id="KW-0813">Transport</keyword>
<dbReference type="InterPro" id="IPR008972">
    <property type="entry name" value="Cupredoxin"/>
</dbReference>
<keyword evidence="9 12" id="KW-0472">Membrane</keyword>
<organism evidence="15 16">
    <name type="scientific">Heracleum sosnowskyi</name>
    <dbReference type="NCBI Taxonomy" id="360622"/>
    <lineage>
        <taxon>Eukaryota</taxon>
        <taxon>Viridiplantae</taxon>
        <taxon>Streptophyta</taxon>
        <taxon>Embryophyta</taxon>
        <taxon>Tracheophyta</taxon>
        <taxon>Spermatophyta</taxon>
        <taxon>Magnoliopsida</taxon>
        <taxon>eudicotyledons</taxon>
        <taxon>Gunneridae</taxon>
        <taxon>Pentapetalae</taxon>
        <taxon>asterids</taxon>
        <taxon>campanulids</taxon>
        <taxon>Apiales</taxon>
        <taxon>Apiaceae</taxon>
        <taxon>Apioideae</taxon>
        <taxon>apioid superclade</taxon>
        <taxon>Tordylieae</taxon>
        <taxon>Tordyliinae</taxon>
        <taxon>Heracleum</taxon>
    </lineage>
</organism>
<dbReference type="PANTHER" id="PTHR33021:SF533">
    <property type="entry name" value="PHYTOCYANIN DOMAIN-CONTAINING PROTEIN"/>
    <property type="match status" value="1"/>
</dbReference>
<keyword evidence="10" id="KW-1015">Disulfide bond</keyword>
<evidence type="ECO:0000313" key="15">
    <source>
        <dbReference type="EMBL" id="KAK1357069.1"/>
    </source>
</evidence>
<dbReference type="EMBL" id="JAUIZM010000011">
    <property type="protein sequence ID" value="KAK1357069.1"/>
    <property type="molecule type" value="Genomic_DNA"/>
</dbReference>
<evidence type="ECO:0000259" key="14">
    <source>
        <dbReference type="PROSITE" id="PS51485"/>
    </source>
</evidence>
<dbReference type="Proteomes" id="UP001237642">
    <property type="component" value="Unassembled WGS sequence"/>
</dbReference>
<dbReference type="GO" id="GO:0009055">
    <property type="term" value="F:electron transfer activity"/>
    <property type="evidence" value="ECO:0007669"/>
    <property type="project" value="InterPro"/>
</dbReference>
<keyword evidence="3 12" id="KW-0812">Transmembrane</keyword>
<evidence type="ECO:0000256" key="13">
    <source>
        <dbReference type="SAM" id="SignalP"/>
    </source>
</evidence>
<accession>A0AAD8GYH9</accession>
<evidence type="ECO:0000256" key="3">
    <source>
        <dbReference type="ARBA" id="ARBA00022692"/>
    </source>
</evidence>
<evidence type="ECO:0000256" key="6">
    <source>
        <dbReference type="ARBA" id="ARBA00022982"/>
    </source>
</evidence>
<dbReference type="PROSITE" id="PS51485">
    <property type="entry name" value="PHYTOCYANIN"/>
    <property type="match status" value="1"/>
</dbReference>
<dbReference type="GO" id="GO:0046872">
    <property type="term" value="F:metal ion binding"/>
    <property type="evidence" value="ECO:0007669"/>
    <property type="project" value="UniProtKB-KW"/>
</dbReference>
<keyword evidence="16" id="KW-1185">Reference proteome</keyword>
<evidence type="ECO:0000256" key="5">
    <source>
        <dbReference type="ARBA" id="ARBA00022729"/>
    </source>
</evidence>
<evidence type="ECO:0000256" key="11">
    <source>
        <dbReference type="ARBA" id="ARBA00023180"/>
    </source>
</evidence>
<dbReference type="Gene3D" id="2.60.40.420">
    <property type="entry name" value="Cupredoxins - blue copper proteins"/>
    <property type="match status" value="1"/>
</dbReference>
<dbReference type="GO" id="GO:0009610">
    <property type="term" value="P:response to symbiotic fungus"/>
    <property type="evidence" value="ECO:0007669"/>
    <property type="project" value="UniProtKB-ARBA"/>
</dbReference>
<dbReference type="CDD" id="cd04216">
    <property type="entry name" value="Phytocyanin"/>
    <property type="match status" value="1"/>
</dbReference>
<protein>
    <submittedName>
        <fullName evidence="15">Uclacyanin 1</fullName>
    </submittedName>
</protein>
<dbReference type="GO" id="GO:0005886">
    <property type="term" value="C:plasma membrane"/>
    <property type="evidence" value="ECO:0007669"/>
    <property type="project" value="TreeGrafter"/>
</dbReference>
<dbReference type="InterPro" id="IPR039391">
    <property type="entry name" value="Phytocyanin-like"/>
</dbReference>
<evidence type="ECO:0000256" key="9">
    <source>
        <dbReference type="ARBA" id="ARBA00023136"/>
    </source>
</evidence>
<evidence type="ECO:0000256" key="8">
    <source>
        <dbReference type="ARBA" id="ARBA00023008"/>
    </source>
</evidence>
<keyword evidence="7 12" id="KW-1133">Transmembrane helix</keyword>
<feature type="signal peptide" evidence="13">
    <location>
        <begin position="1"/>
        <end position="20"/>
    </location>
</feature>
<dbReference type="InterPro" id="IPR003245">
    <property type="entry name" value="Phytocyanin_dom"/>
</dbReference>
<gene>
    <name evidence="15" type="ORF">POM88_050325</name>
</gene>
<dbReference type="Pfam" id="PF02298">
    <property type="entry name" value="Cu_bind_like"/>
    <property type="match status" value="1"/>
</dbReference>
<sequence length="170" mass="18117">MASKQILILLAIAFPVLISAKDITVGDHTGWTINFDYQTWAQDKEFYVGDKLIFKYPVGSHNVFKVNGTGFQNCIKPALSEALISGNDTIVLATPGRKWYICGVGQHCASGGQKLFIVVNPVAMSPGASPWQSFGAPTQDLPATGSGNGILLASFQSIMAIALAILFVVV</sequence>
<evidence type="ECO:0000256" key="12">
    <source>
        <dbReference type="SAM" id="Phobius"/>
    </source>
</evidence>
<feature type="transmembrane region" description="Helical" evidence="12">
    <location>
        <begin position="150"/>
        <end position="169"/>
    </location>
</feature>
<keyword evidence="6" id="KW-0249">Electron transport</keyword>
<evidence type="ECO:0000256" key="10">
    <source>
        <dbReference type="ARBA" id="ARBA00023157"/>
    </source>
</evidence>
<evidence type="ECO:0000313" key="16">
    <source>
        <dbReference type="Proteomes" id="UP001237642"/>
    </source>
</evidence>
<name>A0AAD8GYH9_9APIA</name>
<keyword evidence="8" id="KW-0186">Copper</keyword>
<comment type="caution">
    <text evidence="15">The sequence shown here is derived from an EMBL/GenBank/DDBJ whole genome shotgun (WGS) entry which is preliminary data.</text>
</comment>
<evidence type="ECO:0000256" key="1">
    <source>
        <dbReference type="ARBA" id="ARBA00004479"/>
    </source>
</evidence>
<proteinExistence type="predicted"/>
<evidence type="ECO:0000256" key="4">
    <source>
        <dbReference type="ARBA" id="ARBA00022723"/>
    </source>
</evidence>
<reference evidence="15" key="2">
    <citation type="submission" date="2023-05" db="EMBL/GenBank/DDBJ databases">
        <authorList>
            <person name="Schelkunov M.I."/>
        </authorList>
    </citation>
    <scope>NUCLEOTIDE SEQUENCE</scope>
    <source>
        <strain evidence="15">Hsosn_3</strain>
        <tissue evidence="15">Leaf</tissue>
    </source>
</reference>
<evidence type="ECO:0000256" key="2">
    <source>
        <dbReference type="ARBA" id="ARBA00022448"/>
    </source>
</evidence>
<dbReference type="PANTHER" id="PTHR33021">
    <property type="entry name" value="BLUE COPPER PROTEIN"/>
    <property type="match status" value="1"/>
</dbReference>
<dbReference type="AlphaFoldDB" id="A0AAD8GYH9"/>
<reference evidence="15" key="1">
    <citation type="submission" date="2023-02" db="EMBL/GenBank/DDBJ databases">
        <title>Genome of toxic invasive species Heracleum sosnowskyi carries increased number of genes despite the absence of recent whole-genome duplications.</title>
        <authorList>
            <person name="Schelkunov M."/>
            <person name="Shtratnikova V."/>
            <person name="Makarenko M."/>
            <person name="Klepikova A."/>
            <person name="Omelchenko D."/>
            <person name="Novikova G."/>
            <person name="Obukhova E."/>
            <person name="Bogdanov V."/>
            <person name="Penin A."/>
            <person name="Logacheva M."/>
        </authorList>
    </citation>
    <scope>NUCLEOTIDE SEQUENCE</scope>
    <source>
        <strain evidence="15">Hsosn_3</strain>
        <tissue evidence="15">Leaf</tissue>
    </source>
</reference>
<feature type="chain" id="PRO_5042098142" evidence="13">
    <location>
        <begin position="21"/>
        <end position="170"/>
    </location>
</feature>
<keyword evidence="4" id="KW-0479">Metal-binding</keyword>
<evidence type="ECO:0000256" key="7">
    <source>
        <dbReference type="ARBA" id="ARBA00022989"/>
    </source>
</evidence>
<comment type="subcellular location">
    <subcellularLocation>
        <location evidence="1">Membrane</location>
        <topology evidence="1">Single-pass type I membrane protein</topology>
    </subcellularLocation>
</comment>
<dbReference type="SUPFAM" id="SSF49503">
    <property type="entry name" value="Cupredoxins"/>
    <property type="match status" value="1"/>
</dbReference>
<keyword evidence="5 13" id="KW-0732">Signal</keyword>